<keyword evidence="2" id="KW-0732">Signal</keyword>
<protein>
    <recommendedName>
        <fullName evidence="5">DUF5667 domain-containing protein</fullName>
    </recommendedName>
</protein>
<gene>
    <name evidence="3" type="ORF">GO755_30325</name>
</gene>
<feature type="coiled-coil region" evidence="1">
    <location>
        <begin position="85"/>
        <end position="112"/>
    </location>
</feature>
<dbReference type="EMBL" id="WPIN01000015">
    <property type="protein sequence ID" value="MVM34367.1"/>
    <property type="molecule type" value="Genomic_DNA"/>
</dbReference>
<evidence type="ECO:0000313" key="3">
    <source>
        <dbReference type="EMBL" id="MVM34367.1"/>
    </source>
</evidence>
<comment type="caution">
    <text evidence="3">The sequence shown here is derived from an EMBL/GenBank/DDBJ whole genome shotgun (WGS) entry which is preliminary data.</text>
</comment>
<evidence type="ECO:0000313" key="4">
    <source>
        <dbReference type="Proteomes" id="UP000436006"/>
    </source>
</evidence>
<feature type="signal peptide" evidence="2">
    <location>
        <begin position="1"/>
        <end position="28"/>
    </location>
</feature>
<reference evidence="3 4" key="1">
    <citation type="submission" date="2019-12" db="EMBL/GenBank/DDBJ databases">
        <title>Spirosoma sp. HMF4905 genome sequencing and assembly.</title>
        <authorList>
            <person name="Kang H."/>
            <person name="Cha I."/>
            <person name="Kim H."/>
            <person name="Joh K."/>
        </authorList>
    </citation>
    <scope>NUCLEOTIDE SEQUENCE [LARGE SCALE GENOMIC DNA]</scope>
    <source>
        <strain evidence="3 4">HMF4905</strain>
    </source>
</reference>
<organism evidence="3 4">
    <name type="scientific">Spirosoma arboris</name>
    <dbReference type="NCBI Taxonomy" id="2682092"/>
    <lineage>
        <taxon>Bacteria</taxon>
        <taxon>Pseudomonadati</taxon>
        <taxon>Bacteroidota</taxon>
        <taxon>Cytophagia</taxon>
        <taxon>Cytophagales</taxon>
        <taxon>Cytophagaceae</taxon>
        <taxon>Spirosoma</taxon>
    </lineage>
</organism>
<evidence type="ECO:0000256" key="1">
    <source>
        <dbReference type="SAM" id="Coils"/>
    </source>
</evidence>
<keyword evidence="4" id="KW-1185">Reference proteome</keyword>
<evidence type="ECO:0008006" key="5">
    <source>
        <dbReference type="Google" id="ProtNLM"/>
    </source>
</evidence>
<accession>A0A7K1SKN3</accession>
<feature type="chain" id="PRO_5029543861" description="DUF5667 domain-containing protein" evidence="2">
    <location>
        <begin position="29"/>
        <end position="146"/>
    </location>
</feature>
<evidence type="ECO:0000256" key="2">
    <source>
        <dbReference type="SAM" id="SignalP"/>
    </source>
</evidence>
<dbReference type="Proteomes" id="UP000436006">
    <property type="component" value="Unassembled WGS sequence"/>
</dbReference>
<keyword evidence="1" id="KW-0175">Coiled coil</keyword>
<dbReference type="AlphaFoldDB" id="A0A7K1SKN3"/>
<sequence>MKNERIGLLLVNLLLALASVFFFSPAPAQQLPTFFNPDPAYWYGQYLVEQARADGLERSGKTAITGLQASLKLANQRLAKQDTTIAILTTDRNTETERANQAEKQLAICEADKPKTWAGKQLAHLGTGLKWVGGATLVYLGLKTAL</sequence>
<proteinExistence type="predicted"/>
<name>A0A7K1SKN3_9BACT</name>
<dbReference type="RefSeq" id="WP_157589187.1">
    <property type="nucleotide sequence ID" value="NZ_WPIN01000015.1"/>
</dbReference>